<name>A0A7R9D228_TIMCR</name>
<reference evidence="2" key="1">
    <citation type="submission" date="2020-11" db="EMBL/GenBank/DDBJ databases">
        <authorList>
            <person name="Tran Van P."/>
        </authorList>
    </citation>
    <scope>NUCLEOTIDE SEQUENCE</scope>
</reference>
<feature type="compositionally biased region" description="Polar residues" evidence="1">
    <location>
        <begin position="157"/>
        <end position="210"/>
    </location>
</feature>
<dbReference type="EMBL" id="OC319357">
    <property type="protein sequence ID" value="CAD7405160.1"/>
    <property type="molecule type" value="Genomic_DNA"/>
</dbReference>
<accession>A0A7R9D228</accession>
<gene>
    <name evidence="2" type="ORF">TCEB3V08_LOCUS7861</name>
</gene>
<evidence type="ECO:0000313" key="2">
    <source>
        <dbReference type="EMBL" id="CAD7405160.1"/>
    </source>
</evidence>
<feature type="region of interest" description="Disordered" evidence="1">
    <location>
        <begin position="290"/>
        <end position="322"/>
    </location>
</feature>
<protein>
    <submittedName>
        <fullName evidence="2">Uncharacterized protein</fullName>
    </submittedName>
</protein>
<sequence>MLVSDIVLCSKSETSVAKNVVKGVVRRKTTSSKSSKKSKLSSKTSEKLVGIEINGEKNNPVDYKVKDYNATDASDVKLNHKDTAIPVRYFIEKSPNNKVLESKNENHVESRKEIFPNQDKNEDTRLKNDLILQSEEDYLAYKISREKINMDQNMKTVNTKSVSPDSGNGNIRNLSQDMGTINSRNVSQDTETGNIRNMSQDTGTGNSRNVSQDKETVISRNVSQGSGTGNTGNVSQDIGIKNTIYVSQDTETLNTRNLSQDAETVHSINMSQDTGIGDLRNIYQDTGTRNTKNVFQNTGPRNTRNMSQDKETENTKSVSQGAETGNTRIVSSNIGTVNTKGVSPDTRVVNTKSLFPGIATVNTESVFQDTRNANTNVIQDSKIVEIVLQRKGAVNSINMPHITRNMAQKTNCTIQSKTNMDKDVNRHSMTPETGEMNSKIKVERINTVGQMESAAQDTELMNQAKGNTYQQTGIRLKRKLASVMRDENFFGGFEIPYTRKVFLLHNQLHKLYLALSYSSECLRNLHQNLPRVARAQALLSACSARSCKRVPQPPRSPSQGYILSSQATSEQDEINPRLNGGRVENHFGKTILSPTNQESNLDLPVIDSLVYCKRVVC</sequence>
<feature type="region of interest" description="Disordered" evidence="1">
    <location>
        <begin position="157"/>
        <end position="212"/>
    </location>
</feature>
<feature type="compositionally biased region" description="Polar residues" evidence="1">
    <location>
        <begin position="290"/>
        <end position="306"/>
    </location>
</feature>
<organism evidence="2">
    <name type="scientific">Timema cristinae</name>
    <name type="common">Walking stick</name>
    <dbReference type="NCBI Taxonomy" id="61476"/>
    <lineage>
        <taxon>Eukaryota</taxon>
        <taxon>Metazoa</taxon>
        <taxon>Ecdysozoa</taxon>
        <taxon>Arthropoda</taxon>
        <taxon>Hexapoda</taxon>
        <taxon>Insecta</taxon>
        <taxon>Pterygota</taxon>
        <taxon>Neoptera</taxon>
        <taxon>Polyneoptera</taxon>
        <taxon>Phasmatodea</taxon>
        <taxon>Timematodea</taxon>
        <taxon>Timematoidea</taxon>
        <taxon>Timematidae</taxon>
        <taxon>Timema</taxon>
    </lineage>
</organism>
<evidence type="ECO:0000256" key="1">
    <source>
        <dbReference type="SAM" id="MobiDB-lite"/>
    </source>
</evidence>
<proteinExistence type="predicted"/>
<dbReference type="AlphaFoldDB" id="A0A7R9D228"/>